<keyword evidence="8" id="KW-0645">Protease</keyword>
<dbReference type="OrthoDB" id="122635at2759"/>
<proteinExistence type="inferred from homology"/>
<keyword evidence="7" id="KW-0325">Glycoprotein</keyword>
<comment type="subcellular location">
    <subcellularLocation>
        <location evidence="1">Secreted</location>
    </subcellularLocation>
</comment>
<dbReference type="FunFam" id="2.40.10.10:FF:000005">
    <property type="entry name" value="Serine protease 37"/>
    <property type="match status" value="1"/>
</dbReference>
<evidence type="ECO:0000256" key="8">
    <source>
        <dbReference type="RuleBase" id="RU363034"/>
    </source>
</evidence>
<name>A0A9W6U9G8_9STRA</name>
<accession>A0A9W6U9G8</accession>
<dbReference type="InterPro" id="IPR001314">
    <property type="entry name" value="Peptidase_S1A"/>
</dbReference>
<comment type="caution">
    <text evidence="10">The sequence shown here is derived from an EMBL/GenBank/DDBJ whole genome shotgun (WGS) entry which is preliminary data.</text>
</comment>
<evidence type="ECO:0000256" key="2">
    <source>
        <dbReference type="ARBA" id="ARBA00007664"/>
    </source>
</evidence>
<dbReference type="PROSITE" id="PS00135">
    <property type="entry name" value="TRYPSIN_SER"/>
    <property type="match status" value="1"/>
</dbReference>
<evidence type="ECO:0000313" key="11">
    <source>
        <dbReference type="Proteomes" id="UP001165083"/>
    </source>
</evidence>
<keyword evidence="8" id="KW-0720">Serine protease</keyword>
<dbReference type="PANTHER" id="PTHR24276">
    <property type="entry name" value="POLYSERASE-RELATED"/>
    <property type="match status" value="1"/>
</dbReference>
<protein>
    <submittedName>
        <fullName evidence="10">Unnamed protein product</fullName>
    </submittedName>
</protein>
<dbReference type="EMBL" id="BSXW01000724">
    <property type="protein sequence ID" value="GMF28622.1"/>
    <property type="molecule type" value="Genomic_DNA"/>
</dbReference>
<dbReference type="InterPro" id="IPR050430">
    <property type="entry name" value="Peptidase_S1"/>
</dbReference>
<dbReference type="Gene3D" id="2.40.10.10">
    <property type="entry name" value="Trypsin-like serine proteases"/>
    <property type="match status" value="1"/>
</dbReference>
<dbReference type="GO" id="GO:0004252">
    <property type="term" value="F:serine-type endopeptidase activity"/>
    <property type="evidence" value="ECO:0007669"/>
    <property type="project" value="InterPro"/>
</dbReference>
<dbReference type="InterPro" id="IPR018114">
    <property type="entry name" value="TRYPSIN_HIS"/>
</dbReference>
<reference evidence="10" key="1">
    <citation type="submission" date="2023-04" db="EMBL/GenBank/DDBJ databases">
        <title>Phytophthora lilii NBRC 32176.</title>
        <authorList>
            <person name="Ichikawa N."/>
            <person name="Sato H."/>
            <person name="Tonouchi N."/>
        </authorList>
    </citation>
    <scope>NUCLEOTIDE SEQUENCE</scope>
    <source>
        <strain evidence="10">NBRC 32176</strain>
    </source>
</reference>
<dbReference type="CDD" id="cd00190">
    <property type="entry name" value="Tryp_SPc"/>
    <property type="match status" value="1"/>
</dbReference>
<evidence type="ECO:0000256" key="4">
    <source>
        <dbReference type="ARBA" id="ARBA00022729"/>
    </source>
</evidence>
<dbReference type="GO" id="GO:0005576">
    <property type="term" value="C:extracellular region"/>
    <property type="evidence" value="ECO:0007669"/>
    <property type="project" value="UniProtKB-SubCell"/>
</dbReference>
<evidence type="ECO:0000259" key="9">
    <source>
        <dbReference type="PROSITE" id="PS50240"/>
    </source>
</evidence>
<evidence type="ECO:0000256" key="3">
    <source>
        <dbReference type="ARBA" id="ARBA00022525"/>
    </source>
</evidence>
<keyword evidence="5" id="KW-0843">Virulence</keyword>
<feature type="domain" description="Peptidase S1" evidence="9">
    <location>
        <begin position="41"/>
        <end position="285"/>
    </location>
</feature>
<keyword evidence="6" id="KW-1015">Disulfide bond</keyword>
<dbReference type="PANTHER" id="PTHR24276:SF98">
    <property type="entry name" value="FI18310P1-RELATED"/>
    <property type="match status" value="1"/>
</dbReference>
<keyword evidence="4" id="KW-0732">Signal</keyword>
<dbReference type="PRINTS" id="PR00722">
    <property type="entry name" value="CHYMOTRYPSIN"/>
</dbReference>
<comment type="similarity">
    <text evidence="2">Belongs to the peptidase S1 family.</text>
</comment>
<dbReference type="InterPro" id="IPR043504">
    <property type="entry name" value="Peptidase_S1_PA_chymotrypsin"/>
</dbReference>
<organism evidence="10 11">
    <name type="scientific">Phytophthora lilii</name>
    <dbReference type="NCBI Taxonomy" id="2077276"/>
    <lineage>
        <taxon>Eukaryota</taxon>
        <taxon>Sar</taxon>
        <taxon>Stramenopiles</taxon>
        <taxon>Oomycota</taxon>
        <taxon>Peronosporomycetes</taxon>
        <taxon>Peronosporales</taxon>
        <taxon>Peronosporaceae</taxon>
        <taxon>Phytophthora</taxon>
    </lineage>
</organism>
<keyword evidence="11" id="KW-1185">Reference proteome</keyword>
<dbReference type="InterPro" id="IPR009003">
    <property type="entry name" value="Peptidase_S1_PA"/>
</dbReference>
<dbReference type="Proteomes" id="UP001165083">
    <property type="component" value="Unassembled WGS sequence"/>
</dbReference>
<dbReference type="PROSITE" id="PS50240">
    <property type="entry name" value="TRYPSIN_DOM"/>
    <property type="match status" value="1"/>
</dbReference>
<dbReference type="AlphaFoldDB" id="A0A9W6U9G8"/>
<dbReference type="PROSITE" id="PS00134">
    <property type="entry name" value="TRYPSIN_HIS"/>
    <property type="match status" value="1"/>
</dbReference>
<dbReference type="InterPro" id="IPR033116">
    <property type="entry name" value="TRYPSIN_SER"/>
</dbReference>
<keyword evidence="3" id="KW-0964">Secreted</keyword>
<sequence>MIGVFVEGLSFSDFTSESTLASLPDKRNANTDLTTEDEERIYGGSTADFKQYPYMASLRFGGGNGTGFCGGTLIAPQYVLTAAHCFAWNLTDMYVSIGSLYGSGHEAENSEQIRVVEFFRHPLYKVTSLNYDVALLKLEMPATHQPAKLCKADGSDNTPGTMGTILGWGLINNQNISETLRSVDVEIITDKVCEEYVTDYYDSLKATGNISSTSGYDFSKDETVMCAGRGDGKDSCGGDSGGPLIAKHDVVVGIVSGRTVVECGVAPGTYTNVSYVLPYINEILKGGSSGNVTYLLGGVHYGEVPIS</sequence>
<dbReference type="SMART" id="SM00020">
    <property type="entry name" value="Tryp_SPc"/>
    <property type="match status" value="1"/>
</dbReference>
<evidence type="ECO:0000256" key="5">
    <source>
        <dbReference type="ARBA" id="ARBA00023026"/>
    </source>
</evidence>
<dbReference type="Pfam" id="PF00089">
    <property type="entry name" value="Trypsin"/>
    <property type="match status" value="1"/>
</dbReference>
<evidence type="ECO:0000256" key="6">
    <source>
        <dbReference type="ARBA" id="ARBA00023157"/>
    </source>
</evidence>
<gene>
    <name evidence="10" type="ORF">Plil01_001208300</name>
</gene>
<dbReference type="GO" id="GO:0006508">
    <property type="term" value="P:proteolysis"/>
    <property type="evidence" value="ECO:0007669"/>
    <property type="project" value="UniProtKB-KW"/>
</dbReference>
<dbReference type="SUPFAM" id="SSF50494">
    <property type="entry name" value="Trypsin-like serine proteases"/>
    <property type="match status" value="1"/>
</dbReference>
<dbReference type="InterPro" id="IPR001254">
    <property type="entry name" value="Trypsin_dom"/>
</dbReference>
<keyword evidence="8" id="KW-0378">Hydrolase</keyword>
<evidence type="ECO:0000256" key="1">
    <source>
        <dbReference type="ARBA" id="ARBA00004613"/>
    </source>
</evidence>
<evidence type="ECO:0000256" key="7">
    <source>
        <dbReference type="ARBA" id="ARBA00023180"/>
    </source>
</evidence>
<evidence type="ECO:0000313" key="10">
    <source>
        <dbReference type="EMBL" id="GMF28622.1"/>
    </source>
</evidence>